<dbReference type="EMBL" id="JAKFGM010000002">
    <property type="protein sequence ID" value="MCF2515051.1"/>
    <property type="molecule type" value="Genomic_DNA"/>
</dbReference>
<dbReference type="RefSeq" id="WP_235067555.1">
    <property type="nucleotide sequence ID" value="NZ_JAKFGM010000002.1"/>
</dbReference>
<organism evidence="2 3">
    <name type="scientific">Sphingomonas cremea</name>
    <dbReference type="NCBI Taxonomy" id="2904799"/>
    <lineage>
        <taxon>Bacteria</taxon>
        <taxon>Pseudomonadati</taxon>
        <taxon>Pseudomonadota</taxon>
        <taxon>Alphaproteobacteria</taxon>
        <taxon>Sphingomonadales</taxon>
        <taxon>Sphingomonadaceae</taxon>
        <taxon>Sphingomonas</taxon>
    </lineage>
</organism>
<name>A0A9X1U5C1_9SPHN</name>
<feature type="transmembrane region" description="Helical" evidence="1">
    <location>
        <begin position="193"/>
        <end position="212"/>
    </location>
</feature>
<evidence type="ECO:0000313" key="3">
    <source>
        <dbReference type="Proteomes" id="UP001139410"/>
    </source>
</evidence>
<feature type="transmembrane region" description="Helical" evidence="1">
    <location>
        <begin position="40"/>
        <end position="59"/>
    </location>
</feature>
<keyword evidence="1" id="KW-1133">Transmembrane helix</keyword>
<feature type="transmembrane region" description="Helical" evidence="1">
    <location>
        <begin position="79"/>
        <end position="100"/>
    </location>
</feature>
<dbReference type="AlphaFoldDB" id="A0A9X1U5C1"/>
<feature type="transmembrane region" description="Helical" evidence="1">
    <location>
        <begin position="16"/>
        <end position="34"/>
    </location>
</feature>
<dbReference type="InterPro" id="IPR009781">
    <property type="entry name" value="DUF1345"/>
</dbReference>
<protein>
    <submittedName>
        <fullName evidence="2">DUF1345 domain-containing protein</fullName>
    </submittedName>
</protein>
<sequence>MAATRTIGNRLAPPKFIIFFVVLAAGGALVRSVLAPAHAAMVAFDLAAGIFLLICLPLLRHEAAAMRKAARENDANRVVMLILTVVLSLVILVTVAGELAGEGHPSPVEKLLVAATLVLAWTFANTVYALHYAHLYYSCGKAGDMRGLDFPGDRDEPDYSDFVYFSFTLGIALQTSDVCISSPRIRRIVTGHCVAAFVYNLGVLALAINILATH</sequence>
<comment type="caution">
    <text evidence="2">The sequence shown here is derived from an EMBL/GenBank/DDBJ whole genome shotgun (WGS) entry which is preliminary data.</text>
</comment>
<proteinExistence type="predicted"/>
<keyword evidence="1" id="KW-0812">Transmembrane</keyword>
<dbReference type="Pfam" id="PF07077">
    <property type="entry name" value="DUF1345"/>
    <property type="match status" value="1"/>
</dbReference>
<keyword evidence="1" id="KW-0472">Membrane</keyword>
<dbReference type="Proteomes" id="UP001139410">
    <property type="component" value="Unassembled WGS sequence"/>
</dbReference>
<gene>
    <name evidence="2" type="ORF">LVY65_08225</name>
</gene>
<feature type="transmembrane region" description="Helical" evidence="1">
    <location>
        <begin position="112"/>
        <end position="137"/>
    </location>
</feature>
<evidence type="ECO:0000313" key="2">
    <source>
        <dbReference type="EMBL" id="MCF2515051.1"/>
    </source>
</evidence>
<keyword evidence="3" id="KW-1185">Reference proteome</keyword>
<reference evidence="2" key="1">
    <citation type="submission" date="2022-01" db="EMBL/GenBank/DDBJ databases">
        <authorList>
            <person name="Jo J.-H."/>
            <person name="Im W.-T."/>
        </authorList>
    </citation>
    <scope>NUCLEOTIDE SEQUENCE</scope>
    <source>
        <strain evidence="2">G124</strain>
    </source>
</reference>
<evidence type="ECO:0000256" key="1">
    <source>
        <dbReference type="SAM" id="Phobius"/>
    </source>
</evidence>
<accession>A0A9X1U5C1</accession>